<proteinExistence type="predicted"/>
<evidence type="ECO:0000313" key="1">
    <source>
        <dbReference type="EMBL" id="MBB5060049.1"/>
    </source>
</evidence>
<dbReference type="EMBL" id="JACHIP010000009">
    <property type="protein sequence ID" value="MBB5060049.1"/>
    <property type="molecule type" value="Genomic_DNA"/>
</dbReference>
<keyword evidence="2" id="KW-1185">Reference proteome</keyword>
<accession>A0A7W8E683</accession>
<organism evidence="1 2">
    <name type="scientific">Granulicella aggregans</name>
    <dbReference type="NCBI Taxonomy" id="474949"/>
    <lineage>
        <taxon>Bacteria</taxon>
        <taxon>Pseudomonadati</taxon>
        <taxon>Acidobacteriota</taxon>
        <taxon>Terriglobia</taxon>
        <taxon>Terriglobales</taxon>
        <taxon>Acidobacteriaceae</taxon>
        <taxon>Granulicella</taxon>
    </lineage>
</organism>
<comment type="caution">
    <text evidence="1">The sequence shown here is derived from an EMBL/GenBank/DDBJ whole genome shotgun (WGS) entry which is preliminary data.</text>
</comment>
<name>A0A7W8E683_9BACT</name>
<gene>
    <name evidence="1" type="ORF">HDF16_004785</name>
</gene>
<dbReference type="Proteomes" id="UP000540989">
    <property type="component" value="Unassembled WGS sequence"/>
</dbReference>
<reference evidence="1 2" key="1">
    <citation type="submission" date="2020-08" db="EMBL/GenBank/DDBJ databases">
        <title>Genomic Encyclopedia of Type Strains, Phase IV (KMG-V): Genome sequencing to study the core and pangenomes of soil and plant-associated prokaryotes.</title>
        <authorList>
            <person name="Whitman W."/>
        </authorList>
    </citation>
    <scope>NUCLEOTIDE SEQUENCE [LARGE SCALE GENOMIC DNA]</scope>
    <source>
        <strain evidence="1 2">M8UP14</strain>
    </source>
</reference>
<protein>
    <submittedName>
        <fullName evidence="1">Uncharacterized protein</fullName>
    </submittedName>
</protein>
<sequence>MNNGRIDDCAGLDADALSRQMQVHCVEQGTPKVMLFKQVPEAQHGRFIRRRSHAKVDASEPPQCGGLVKRLFDAGVGQVEPLLHEVGPQHDRKPDRTTTVADLRVMWLDQSL</sequence>
<evidence type="ECO:0000313" key="2">
    <source>
        <dbReference type="Proteomes" id="UP000540989"/>
    </source>
</evidence>
<dbReference type="AlphaFoldDB" id="A0A7W8E683"/>